<dbReference type="Proteomes" id="UP000003011">
    <property type="component" value="Unassembled WGS sequence"/>
</dbReference>
<dbReference type="GO" id="GO:0005737">
    <property type="term" value="C:cytoplasm"/>
    <property type="evidence" value="ECO:0007669"/>
    <property type="project" value="UniProtKB-SubCell"/>
</dbReference>
<evidence type="ECO:0000256" key="4">
    <source>
        <dbReference type="ARBA" id="ARBA00023172"/>
    </source>
</evidence>
<keyword evidence="9" id="KW-0378">Hydrolase</keyword>
<dbReference type="Gene3D" id="1.10.150.20">
    <property type="entry name" value="5' to 3' exonuclease, C-terminal subdomain"/>
    <property type="match status" value="1"/>
</dbReference>
<dbReference type="eggNOG" id="COG0632">
    <property type="taxonomic scope" value="Bacteria"/>
</dbReference>
<keyword evidence="1 6" id="KW-0963">Cytoplasm</keyword>
<reference evidence="9 10" key="1">
    <citation type="submission" date="2011-08" db="EMBL/GenBank/DDBJ databases">
        <title>The Genome Sequence of Johnsonella ignava ATCC 51276.</title>
        <authorList>
            <consortium name="The Broad Institute Genome Sequencing Platform"/>
            <person name="Earl A."/>
            <person name="Ward D."/>
            <person name="Feldgarden M."/>
            <person name="Gevers D."/>
            <person name="Izard J."/>
            <person name="Blanton J.M."/>
            <person name="Baranova O.V."/>
            <person name="Dewhirst F.E."/>
            <person name="Young S.K."/>
            <person name="Zeng Q."/>
            <person name="Gargeya S."/>
            <person name="Fitzgerald M."/>
            <person name="Haas B."/>
            <person name="Abouelleil A."/>
            <person name="Alvarado L."/>
            <person name="Arachchi H.M."/>
            <person name="Berlin A."/>
            <person name="Brown A."/>
            <person name="Chapman S.B."/>
            <person name="Chen Z."/>
            <person name="Dunbar C."/>
            <person name="Freedman E."/>
            <person name="Gearin G."/>
            <person name="Gellesch M."/>
            <person name="Goldberg J."/>
            <person name="Griggs A."/>
            <person name="Gujja S."/>
            <person name="Heiman D."/>
            <person name="Howarth C."/>
            <person name="Larson L."/>
            <person name="Lui A."/>
            <person name="MacDonald P.J.P."/>
            <person name="Montmayeur A."/>
            <person name="Murphy C."/>
            <person name="Neiman D."/>
            <person name="Pearson M."/>
            <person name="Priest M."/>
            <person name="Roberts A."/>
            <person name="Saif S."/>
            <person name="Shea T."/>
            <person name="Shenoy N."/>
            <person name="Sisk P."/>
            <person name="Stolte C."/>
            <person name="Sykes S."/>
            <person name="Wortman J."/>
            <person name="Nusbaum C."/>
            <person name="Birren B."/>
        </authorList>
    </citation>
    <scope>NUCLEOTIDE SEQUENCE [LARGE SCALE GENOMIC DNA]</scope>
    <source>
        <strain evidence="9 10">ATCC 51276</strain>
    </source>
</reference>
<dbReference type="Pfam" id="PF14520">
    <property type="entry name" value="HHH_5"/>
    <property type="match status" value="1"/>
</dbReference>
<gene>
    <name evidence="6" type="primary">ruvA</name>
    <name evidence="9" type="ORF">HMPREF9333_00593</name>
</gene>
<name>G5GGA3_9FIRM</name>
<evidence type="ECO:0000313" key="9">
    <source>
        <dbReference type="EMBL" id="EHI56313.1"/>
    </source>
</evidence>
<dbReference type="CDD" id="cd14332">
    <property type="entry name" value="UBA_RuvA_C"/>
    <property type="match status" value="1"/>
</dbReference>
<keyword evidence="10" id="KW-1185">Reference proteome</keyword>
<sequence length="199" mass="21774">MISYIKGKLIEIHSESIVVETGGIGIEIYVPAALSLPDTGDEIIIYTYFKVSEDAMSLYGFLSRQDLDMFKQVISVSGIGPKGGLAILSTLSPDELRTAILTEDVKTVSKAQGIGAKTAKRLILDLKDKIDMHKLLKENNVSEPSKSEDGSKEFEVIEALYSLGYSTSDAARAVREIDISKDMKVEDILKLALKKLAVF</sequence>
<evidence type="ECO:0000256" key="5">
    <source>
        <dbReference type="ARBA" id="ARBA00023204"/>
    </source>
</evidence>
<comment type="caution">
    <text evidence="9">The sequence shown here is derived from an EMBL/GenBank/DDBJ whole genome shotgun (WGS) entry which is preliminary data.</text>
</comment>
<comment type="similarity">
    <text evidence="6">Belongs to the RuvA family.</text>
</comment>
<keyword evidence="9" id="KW-0547">Nucleotide-binding</keyword>
<dbReference type="EMBL" id="ACZL01000011">
    <property type="protein sequence ID" value="EHI56313.1"/>
    <property type="molecule type" value="Genomic_DNA"/>
</dbReference>
<comment type="caution">
    <text evidence="6">Lacks conserved residue(s) required for the propagation of feature annotation.</text>
</comment>
<dbReference type="PATRIC" id="fig|679200.3.peg.627"/>
<dbReference type="Gene3D" id="2.40.50.140">
    <property type="entry name" value="Nucleic acid-binding proteins"/>
    <property type="match status" value="1"/>
</dbReference>
<dbReference type="Pfam" id="PF07499">
    <property type="entry name" value="RuvA_C"/>
    <property type="match status" value="1"/>
</dbReference>
<dbReference type="Gene3D" id="1.10.8.10">
    <property type="entry name" value="DNA helicase RuvA subunit, C-terminal domain"/>
    <property type="match status" value="1"/>
</dbReference>
<dbReference type="GO" id="GO:0009378">
    <property type="term" value="F:four-way junction helicase activity"/>
    <property type="evidence" value="ECO:0007669"/>
    <property type="project" value="InterPro"/>
</dbReference>
<comment type="function">
    <text evidence="6">The RuvA-RuvB-RuvC complex processes Holliday junction (HJ) DNA during genetic recombination and DNA repair, while the RuvA-RuvB complex plays an important role in the rescue of blocked DNA replication forks via replication fork reversal (RFR). RuvA specifically binds to HJ cruciform DNA, conferring on it an open structure. The RuvB hexamer acts as an ATP-dependent pump, pulling dsDNA into and through the RuvAB complex. HJ branch migration allows RuvC to scan DNA until it finds its consensus sequence, where it cleaves and resolves the cruciform DNA.</text>
</comment>
<dbReference type="GO" id="GO:0005524">
    <property type="term" value="F:ATP binding"/>
    <property type="evidence" value="ECO:0007669"/>
    <property type="project" value="InterPro"/>
</dbReference>
<comment type="domain">
    <text evidence="6">Has three domains with a flexible linker between the domains II and III and assumes an 'L' shape. Domain III is highly mobile and contacts RuvB.</text>
</comment>
<evidence type="ECO:0000313" key="10">
    <source>
        <dbReference type="Proteomes" id="UP000003011"/>
    </source>
</evidence>
<dbReference type="InterPro" id="IPR012340">
    <property type="entry name" value="NA-bd_OB-fold"/>
</dbReference>
<dbReference type="RefSeq" id="WP_005539723.1">
    <property type="nucleotide sequence ID" value="NZ_JH378830.1"/>
</dbReference>
<dbReference type="InterPro" id="IPR010994">
    <property type="entry name" value="RuvA_2-like"/>
</dbReference>
<dbReference type="STRING" id="679200.HMPREF9333_00593"/>
<keyword evidence="2 6" id="KW-0227">DNA damage</keyword>
<dbReference type="InterPro" id="IPR000085">
    <property type="entry name" value="RuvA"/>
</dbReference>
<feature type="domain" description="Holliday junction DNA helicase RuvA C-terminal" evidence="8">
    <location>
        <begin position="155"/>
        <end position="196"/>
    </location>
</feature>
<keyword evidence="9" id="KW-0347">Helicase</keyword>
<dbReference type="InterPro" id="IPR036267">
    <property type="entry name" value="RuvA_C_sf"/>
</dbReference>
<dbReference type="GO" id="GO:0048476">
    <property type="term" value="C:Holliday junction resolvase complex"/>
    <property type="evidence" value="ECO:0007669"/>
    <property type="project" value="UniProtKB-UniRule"/>
</dbReference>
<dbReference type="SUPFAM" id="SSF50249">
    <property type="entry name" value="Nucleic acid-binding proteins"/>
    <property type="match status" value="1"/>
</dbReference>
<dbReference type="InterPro" id="IPR013849">
    <property type="entry name" value="DNA_helicase_Holl-junc_RuvA_I"/>
</dbReference>
<keyword evidence="4 6" id="KW-0233">DNA recombination</keyword>
<evidence type="ECO:0000256" key="6">
    <source>
        <dbReference type="HAMAP-Rule" id="MF_00031"/>
    </source>
</evidence>
<evidence type="ECO:0000259" key="8">
    <source>
        <dbReference type="Pfam" id="PF07499"/>
    </source>
</evidence>
<dbReference type="HOGENOM" id="CLU_087936_3_0_9"/>
<evidence type="ECO:0000259" key="7">
    <source>
        <dbReference type="Pfam" id="PF01330"/>
    </source>
</evidence>
<comment type="subunit">
    <text evidence="6">Homotetramer. Forms an RuvA(8)-RuvB(12)-Holliday junction (HJ) complex. HJ DNA is sandwiched between 2 RuvA tetramers; dsDNA enters through RuvA and exits via RuvB. An RuvB hexamer assembles on each DNA strand where it exits the tetramer. Each RuvB hexamer is contacted by two RuvA subunits (via domain III) on 2 adjacent RuvB subunits; this complex drives branch migration. In the full resolvosome a probable DNA-RuvA(4)-RuvB(12)-RuvC(2) complex forms which resolves the HJ.</text>
</comment>
<keyword evidence="5 6" id="KW-0234">DNA repair</keyword>
<protein>
    <recommendedName>
        <fullName evidence="6">Holliday junction branch migration complex subunit RuvA</fullName>
    </recommendedName>
</protein>
<dbReference type="GO" id="GO:0000400">
    <property type="term" value="F:four-way junction DNA binding"/>
    <property type="evidence" value="ECO:0007669"/>
    <property type="project" value="UniProtKB-UniRule"/>
</dbReference>
<dbReference type="SUPFAM" id="SSF46929">
    <property type="entry name" value="DNA helicase RuvA subunit, C-terminal domain"/>
    <property type="match status" value="1"/>
</dbReference>
<dbReference type="GO" id="GO:0009379">
    <property type="term" value="C:Holliday junction helicase complex"/>
    <property type="evidence" value="ECO:0007669"/>
    <property type="project" value="InterPro"/>
</dbReference>
<feature type="region of interest" description="Domain III" evidence="6">
    <location>
        <begin position="149"/>
        <end position="199"/>
    </location>
</feature>
<dbReference type="SUPFAM" id="SSF47781">
    <property type="entry name" value="RuvA domain 2-like"/>
    <property type="match status" value="1"/>
</dbReference>
<dbReference type="GO" id="GO:0006281">
    <property type="term" value="P:DNA repair"/>
    <property type="evidence" value="ECO:0007669"/>
    <property type="project" value="UniProtKB-UniRule"/>
</dbReference>
<feature type="domain" description="DNA helicase Holliday junction RuvA type" evidence="7">
    <location>
        <begin position="1"/>
        <end position="60"/>
    </location>
</feature>
<dbReference type="AlphaFoldDB" id="G5GGA3"/>
<dbReference type="OrthoDB" id="5293449at2"/>
<keyword evidence="3 6" id="KW-0238">DNA-binding</keyword>
<proteinExistence type="inferred from homology"/>
<evidence type="ECO:0000256" key="1">
    <source>
        <dbReference type="ARBA" id="ARBA00022490"/>
    </source>
</evidence>
<organism evidence="9 10">
    <name type="scientific">Johnsonella ignava ATCC 51276</name>
    <dbReference type="NCBI Taxonomy" id="679200"/>
    <lineage>
        <taxon>Bacteria</taxon>
        <taxon>Bacillati</taxon>
        <taxon>Bacillota</taxon>
        <taxon>Clostridia</taxon>
        <taxon>Lachnospirales</taxon>
        <taxon>Lachnospiraceae</taxon>
        <taxon>Johnsonella</taxon>
    </lineage>
</organism>
<accession>G5GGA3</accession>
<dbReference type="Pfam" id="PF01330">
    <property type="entry name" value="RuvA_N"/>
    <property type="match status" value="1"/>
</dbReference>
<dbReference type="InterPro" id="IPR011114">
    <property type="entry name" value="RuvA_C"/>
</dbReference>
<feature type="region of interest" description="Domain II" evidence="6">
    <location>
        <begin position="63"/>
        <end position="140"/>
    </location>
</feature>
<dbReference type="NCBIfam" id="TIGR00084">
    <property type="entry name" value="ruvA"/>
    <property type="match status" value="1"/>
</dbReference>
<evidence type="ECO:0000256" key="3">
    <source>
        <dbReference type="ARBA" id="ARBA00023125"/>
    </source>
</evidence>
<evidence type="ECO:0000256" key="2">
    <source>
        <dbReference type="ARBA" id="ARBA00022763"/>
    </source>
</evidence>
<comment type="subcellular location">
    <subcellularLocation>
        <location evidence="6">Cytoplasm</location>
    </subcellularLocation>
</comment>
<keyword evidence="9" id="KW-0067">ATP-binding</keyword>
<dbReference type="HAMAP" id="MF_00031">
    <property type="entry name" value="DNA_HJ_migration_RuvA"/>
    <property type="match status" value="1"/>
</dbReference>
<dbReference type="GO" id="GO:0006310">
    <property type="term" value="P:DNA recombination"/>
    <property type="evidence" value="ECO:0007669"/>
    <property type="project" value="UniProtKB-UniRule"/>
</dbReference>